<protein>
    <recommendedName>
        <fullName evidence="13">Imidazole glycerol phosphate synthase subunit HisH</fullName>
        <ecNumber evidence="13">4.3.2.10</ecNumber>
    </recommendedName>
    <alternativeName>
        <fullName evidence="13">IGP synthase glutaminase subunit</fullName>
        <ecNumber evidence="13">3.5.1.2</ecNumber>
    </alternativeName>
    <alternativeName>
        <fullName evidence="13">IGP synthase subunit HisH</fullName>
    </alternativeName>
    <alternativeName>
        <fullName evidence="13">ImGP synthase subunit HisH</fullName>
        <shortName evidence="13">IGPS subunit HisH</shortName>
    </alternativeName>
</protein>
<evidence type="ECO:0000256" key="2">
    <source>
        <dbReference type="ARBA" id="ARBA00005091"/>
    </source>
</evidence>
<evidence type="ECO:0000256" key="6">
    <source>
        <dbReference type="ARBA" id="ARBA00022801"/>
    </source>
</evidence>
<dbReference type="Pfam" id="PF00117">
    <property type="entry name" value="GATase"/>
    <property type="match status" value="1"/>
</dbReference>
<dbReference type="HAMAP" id="MF_00278">
    <property type="entry name" value="HisH"/>
    <property type="match status" value="1"/>
</dbReference>
<dbReference type="InterPro" id="IPR029062">
    <property type="entry name" value="Class_I_gatase-like"/>
</dbReference>
<accession>D2XN20</accession>
<dbReference type="GO" id="GO:0016829">
    <property type="term" value="F:lyase activity"/>
    <property type="evidence" value="ECO:0007669"/>
    <property type="project" value="UniProtKB-KW"/>
</dbReference>
<evidence type="ECO:0000256" key="9">
    <source>
        <dbReference type="ARBA" id="ARBA00023239"/>
    </source>
</evidence>
<dbReference type="PIRSF" id="PIRSF000495">
    <property type="entry name" value="Amidotransf_hisH"/>
    <property type="match status" value="1"/>
</dbReference>
<evidence type="ECO:0000256" key="12">
    <source>
        <dbReference type="ARBA" id="ARBA00049534"/>
    </source>
</evidence>
<keyword evidence="7 13" id="KW-0315">Glutamine amidotransferase</keyword>
<dbReference type="EC" id="4.3.2.10" evidence="13"/>
<gene>
    <name evidence="13 16" type="primary">hisH</name>
</gene>
<keyword evidence="16" id="KW-0328">Glycosyltransferase</keyword>
<evidence type="ECO:0000256" key="1">
    <source>
        <dbReference type="ARBA" id="ARBA00004496"/>
    </source>
</evidence>
<evidence type="ECO:0000256" key="11">
    <source>
        <dbReference type="ARBA" id="ARBA00047838"/>
    </source>
</evidence>
<dbReference type="EMBL" id="GU214038">
    <property type="protein sequence ID" value="ADA82629.1"/>
    <property type="molecule type" value="Genomic_DNA"/>
</dbReference>
<keyword evidence="16" id="KW-0808">Transferase</keyword>
<dbReference type="NCBIfam" id="TIGR01855">
    <property type="entry name" value="IMP_synth_hisH"/>
    <property type="match status" value="1"/>
</dbReference>
<dbReference type="MEROPS" id="C26.965"/>
<evidence type="ECO:0000256" key="7">
    <source>
        <dbReference type="ARBA" id="ARBA00022962"/>
    </source>
</evidence>
<dbReference type="GO" id="GO:0000107">
    <property type="term" value="F:imidazoleglycerol-phosphate synthase activity"/>
    <property type="evidence" value="ECO:0007669"/>
    <property type="project" value="UniProtKB-UniRule"/>
</dbReference>
<evidence type="ECO:0000256" key="13">
    <source>
        <dbReference type="HAMAP-Rule" id="MF_00278"/>
    </source>
</evidence>
<sequence length="196" mass="22263">MNIVIINTNCSNLFSVKTMLHRLGYNPTISDKADIISQADKLFLPGVGSALSAMKQLKKKNLVELIQNCTKPILGICLGMQLFGTMSEENNGIKTLEIINIPVKHIKYYGFPIPHMGWNTITIPKKHCLFYGIKKNNYFYFAHSYVIEICHVTISQTNYGQSFSSVIEYKNFFGVQFHPEKSGFPGQQLVKNFLEM</sequence>
<comment type="subunit">
    <text evidence="3 13">Heterodimer of HisH and HisF.</text>
</comment>
<name>D2XN20_9ENTR</name>
<evidence type="ECO:0000256" key="4">
    <source>
        <dbReference type="ARBA" id="ARBA00022490"/>
    </source>
</evidence>
<dbReference type="GO" id="GO:0005737">
    <property type="term" value="C:cytoplasm"/>
    <property type="evidence" value="ECO:0007669"/>
    <property type="project" value="UniProtKB-SubCell"/>
</dbReference>
<keyword evidence="9 13" id="KW-0456">Lyase</keyword>
<comment type="catalytic activity">
    <reaction evidence="12 13">
        <text>L-glutamine + H2O = L-glutamate + NH4(+)</text>
        <dbReference type="Rhea" id="RHEA:15889"/>
        <dbReference type="ChEBI" id="CHEBI:15377"/>
        <dbReference type="ChEBI" id="CHEBI:28938"/>
        <dbReference type="ChEBI" id="CHEBI:29985"/>
        <dbReference type="ChEBI" id="CHEBI:58359"/>
        <dbReference type="EC" id="3.5.1.2"/>
    </reaction>
</comment>
<dbReference type="PANTHER" id="PTHR42701">
    <property type="entry name" value="IMIDAZOLE GLYCEROL PHOSPHATE SYNTHASE SUBUNIT HISH"/>
    <property type="match status" value="1"/>
</dbReference>
<comment type="catalytic activity">
    <reaction evidence="11 13">
        <text>5-[(5-phospho-1-deoxy-D-ribulos-1-ylimino)methylamino]-1-(5-phospho-beta-D-ribosyl)imidazole-4-carboxamide + L-glutamine = D-erythro-1-(imidazol-4-yl)glycerol 3-phosphate + 5-amino-1-(5-phospho-beta-D-ribosyl)imidazole-4-carboxamide + L-glutamate + H(+)</text>
        <dbReference type="Rhea" id="RHEA:24793"/>
        <dbReference type="ChEBI" id="CHEBI:15378"/>
        <dbReference type="ChEBI" id="CHEBI:29985"/>
        <dbReference type="ChEBI" id="CHEBI:58278"/>
        <dbReference type="ChEBI" id="CHEBI:58359"/>
        <dbReference type="ChEBI" id="CHEBI:58475"/>
        <dbReference type="ChEBI" id="CHEBI:58525"/>
        <dbReference type="EC" id="4.3.2.10"/>
    </reaction>
</comment>
<dbReference type="CDD" id="cd01748">
    <property type="entry name" value="GATase1_IGP_Synthase"/>
    <property type="match status" value="1"/>
</dbReference>
<reference evidence="16" key="1">
    <citation type="journal article" date="2010" name="Mol. Biol. Evol.">
        <title>Slip into something more functional: selection maintains ancient frameshifts in homopolymeric sequences.</title>
        <authorList>
            <person name="Wernegreen J.J."/>
            <person name="Kauppinen S.N."/>
            <person name="Degnan P.H."/>
        </authorList>
    </citation>
    <scope>NUCLEOTIDE SEQUENCE</scope>
</reference>
<feature type="active site" evidence="13 14">
    <location>
        <position position="178"/>
    </location>
</feature>
<evidence type="ECO:0000256" key="14">
    <source>
        <dbReference type="PIRSR" id="PIRSR000495-1"/>
    </source>
</evidence>
<evidence type="ECO:0000313" key="16">
    <source>
        <dbReference type="EMBL" id="ADA82629.1"/>
    </source>
</evidence>
<dbReference type="GO" id="GO:0004359">
    <property type="term" value="F:glutaminase activity"/>
    <property type="evidence" value="ECO:0007669"/>
    <property type="project" value="UniProtKB-EC"/>
</dbReference>
<keyword evidence="6 13" id="KW-0378">Hydrolase</keyword>
<evidence type="ECO:0000256" key="5">
    <source>
        <dbReference type="ARBA" id="ARBA00022605"/>
    </source>
</evidence>
<keyword evidence="4 13" id="KW-0963">Cytoplasm</keyword>
<feature type="active site" evidence="13 14">
    <location>
        <position position="180"/>
    </location>
</feature>
<keyword evidence="8 13" id="KW-0368">Histidine biosynthesis</keyword>
<dbReference type="GO" id="GO:0000105">
    <property type="term" value="P:L-histidine biosynthetic process"/>
    <property type="evidence" value="ECO:0007669"/>
    <property type="project" value="UniProtKB-UniRule"/>
</dbReference>
<feature type="domain" description="Glutamine amidotransferase" evidence="15">
    <location>
        <begin position="16"/>
        <end position="194"/>
    </location>
</feature>
<dbReference type="FunFam" id="3.40.50.880:FF:000009">
    <property type="entry name" value="Imidazole glycerol phosphate synthase subunit HisH"/>
    <property type="match status" value="1"/>
</dbReference>
<proteinExistence type="inferred from homology"/>
<evidence type="ECO:0000259" key="15">
    <source>
        <dbReference type="Pfam" id="PF00117"/>
    </source>
</evidence>
<dbReference type="PROSITE" id="PS51273">
    <property type="entry name" value="GATASE_TYPE_1"/>
    <property type="match status" value="1"/>
</dbReference>
<comment type="function">
    <text evidence="10 13">IGPS catalyzes the conversion of PRFAR and glutamine to IGP, AICAR and glutamate. The HisH subunit catalyzes the hydrolysis of glutamine to glutamate and ammonia as part of the synthesis of IGP and AICAR. The resulting ammonia molecule is channeled to the active site of HisF.</text>
</comment>
<dbReference type="UniPathway" id="UPA00031">
    <property type="reaction ID" value="UER00010"/>
</dbReference>
<evidence type="ECO:0000256" key="3">
    <source>
        <dbReference type="ARBA" id="ARBA00011152"/>
    </source>
</evidence>
<feature type="active site" description="Nucleophile" evidence="13 14">
    <location>
        <position position="77"/>
    </location>
</feature>
<dbReference type="AlphaFoldDB" id="D2XN20"/>
<dbReference type="Gene3D" id="3.40.50.880">
    <property type="match status" value="1"/>
</dbReference>
<comment type="pathway">
    <text evidence="2 13">Amino-acid biosynthesis; L-histidine biosynthesis; L-histidine from 5-phospho-alpha-D-ribose 1-diphosphate: step 5/9.</text>
</comment>
<dbReference type="PANTHER" id="PTHR42701:SF1">
    <property type="entry name" value="IMIDAZOLE GLYCEROL PHOSPHATE SYNTHASE SUBUNIT HISH"/>
    <property type="match status" value="1"/>
</dbReference>
<dbReference type="SUPFAM" id="SSF52317">
    <property type="entry name" value="Class I glutamine amidotransferase-like"/>
    <property type="match status" value="1"/>
</dbReference>
<comment type="subcellular location">
    <subcellularLocation>
        <location evidence="1 13">Cytoplasm</location>
    </subcellularLocation>
</comment>
<organism evidence="16">
    <name type="scientific">Candidatus Blochmannia sayi</name>
    <name type="common">nom. nud.</name>
    <dbReference type="NCBI Taxonomy" id="251537"/>
    <lineage>
        <taxon>Bacteria</taxon>
        <taxon>Pseudomonadati</taxon>
        <taxon>Pseudomonadota</taxon>
        <taxon>Gammaproteobacteria</taxon>
        <taxon>Enterobacterales</taxon>
        <taxon>Enterobacteriaceae</taxon>
        <taxon>ant endosymbionts</taxon>
        <taxon>Candidatus Blochmanniella</taxon>
    </lineage>
</organism>
<evidence type="ECO:0000256" key="10">
    <source>
        <dbReference type="ARBA" id="ARBA00025299"/>
    </source>
</evidence>
<dbReference type="InterPro" id="IPR017926">
    <property type="entry name" value="GATASE"/>
</dbReference>
<dbReference type="EC" id="3.5.1.2" evidence="13"/>
<evidence type="ECO:0000256" key="8">
    <source>
        <dbReference type="ARBA" id="ARBA00023102"/>
    </source>
</evidence>
<dbReference type="InterPro" id="IPR010139">
    <property type="entry name" value="Imidazole-glycPsynth_HisH"/>
</dbReference>
<keyword evidence="5 13" id="KW-0028">Amino-acid biosynthesis</keyword>